<sequence>MGAVIYLVRNTVLACGVVAGLMRTDPAAFIAQLTQRLPVTARRLAGPLLLRLAPKQDAARALFSAGQVSDALTLARTDGRLRLAAKLEAEAQLLHPTWRLSLPTAPTLTDAGQGAPASASHNPTAHQLRVLHLLTNSLPATQSGYTVRSHRLLKALAHRGVQLAVHTRIGYPVMVGGLTARDSVRVENLTYRRFLPWQLASTTTARLEQWAAHLARTYDVQPPQLIHTTTHFHNALVAQALAERWGIPWVYEVRGVLEQTWLSKQPPHLRKSAAESERFRLTRARETQMMRAAHRVVTLSETMKASLIERGLPTEKITVVPNSVDTALLEQGLSPQQARAQLGLPAHGFWVGSVSSLVPYEGFETLLRAVALLREQGADARVLLAGDGTSRVFLEELAGKLGLREAVLFLGRVTPERALIVHQALDVFAVPRTDDEVCRTVTPLKPVEAMALGRPVVVSDVPPLADLVCPAGVAPAGLTATPEDPESWAQALGALLRDEGARARLGAQGRALARERTWEEQSKAVTHLYTQLVNQCAPRPGHEEEACPND</sequence>
<accession>A0A1Y1RNQ1</accession>
<keyword evidence="7" id="KW-1185">Reference proteome</keyword>
<gene>
    <name evidence="6" type="ORF">A7979_03780</name>
</gene>
<evidence type="ECO:0000313" key="7">
    <source>
        <dbReference type="Proteomes" id="UP000192359"/>
    </source>
</evidence>
<organism evidence="6 7">
    <name type="scientific">Rothia nasimurium</name>
    <dbReference type="NCBI Taxonomy" id="85336"/>
    <lineage>
        <taxon>Bacteria</taxon>
        <taxon>Bacillati</taxon>
        <taxon>Actinomycetota</taxon>
        <taxon>Actinomycetes</taxon>
        <taxon>Micrococcales</taxon>
        <taxon>Micrococcaceae</taxon>
        <taxon>Rothia</taxon>
    </lineage>
</organism>
<proteinExistence type="predicted"/>
<dbReference type="GO" id="GO:1901137">
    <property type="term" value="P:carbohydrate derivative biosynthetic process"/>
    <property type="evidence" value="ECO:0007669"/>
    <property type="project" value="UniProtKB-ARBA"/>
</dbReference>
<feature type="domain" description="Glycosyl transferase family 1" evidence="4">
    <location>
        <begin position="338"/>
        <end position="510"/>
    </location>
</feature>
<dbReference type="InterPro" id="IPR050194">
    <property type="entry name" value="Glycosyltransferase_grp1"/>
</dbReference>
<evidence type="ECO:0000259" key="5">
    <source>
        <dbReference type="Pfam" id="PF13579"/>
    </source>
</evidence>
<comment type="caution">
    <text evidence="6">The sequence shown here is derived from an EMBL/GenBank/DDBJ whole genome shotgun (WGS) entry which is preliminary data.</text>
</comment>
<dbReference type="Proteomes" id="UP000192359">
    <property type="component" value="Unassembled WGS sequence"/>
</dbReference>
<dbReference type="AlphaFoldDB" id="A0A1Y1RNQ1"/>
<dbReference type="EMBL" id="LXWF01000040">
    <property type="protein sequence ID" value="ORC16452.1"/>
    <property type="molecule type" value="Genomic_DNA"/>
</dbReference>
<dbReference type="OrthoDB" id="509705at2"/>
<reference evidence="6 7" key="1">
    <citation type="submission" date="2016-05" db="EMBL/GenBank/DDBJ databases">
        <title>Draft genome sequence of a porcine commensal Rothia nasimurium.</title>
        <authorList>
            <person name="Gaiser R.A."/>
            <person name="Van Baarlen P."/>
            <person name="Wells J.M."/>
        </authorList>
    </citation>
    <scope>NUCLEOTIDE SEQUENCE [LARGE SCALE GENOMIC DNA]</scope>
    <source>
        <strain evidence="6 7">PT-32</strain>
    </source>
</reference>
<protein>
    <recommendedName>
        <fullName evidence="1">D-inositol 3-phosphate glycosyltransferase</fullName>
    </recommendedName>
</protein>
<dbReference type="CDD" id="cd03794">
    <property type="entry name" value="GT4_WbuB-like"/>
    <property type="match status" value="1"/>
</dbReference>
<evidence type="ECO:0000313" key="6">
    <source>
        <dbReference type="EMBL" id="ORC16452.1"/>
    </source>
</evidence>
<dbReference type="InterPro" id="IPR001296">
    <property type="entry name" value="Glyco_trans_1"/>
</dbReference>
<evidence type="ECO:0000256" key="1">
    <source>
        <dbReference type="ARBA" id="ARBA00021292"/>
    </source>
</evidence>
<dbReference type="GO" id="GO:0016758">
    <property type="term" value="F:hexosyltransferase activity"/>
    <property type="evidence" value="ECO:0007669"/>
    <property type="project" value="TreeGrafter"/>
</dbReference>
<dbReference type="PANTHER" id="PTHR45947">
    <property type="entry name" value="SULFOQUINOVOSYL TRANSFERASE SQD2"/>
    <property type="match status" value="1"/>
</dbReference>
<evidence type="ECO:0000259" key="4">
    <source>
        <dbReference type="Pfam" id="PF00534"/>
    </source>
</evidence>
<evidence type="ECO:0000256" key="3">
    <source>
        <dbReference type="ARBA" id="ARBA00022679"/>
    </source>
</evidence>
<dbReference type="PANTHER" id="PTHR45947:SF3">
    <property type="entry name" value="SULFOQUINOVOSYL TRANSFERASE SQD2"/>
    <property type="match status" value="1"/>
</dbReference>
<dbReference type="InterPro" id="IPR028098">
    <property type="entry name" value="Glyco_trans_4-like_N"/>
</dbReference>
<evidence type="ECO:0000256" key="2">
    <source>
        <dbReference type="ARBA" id="ARBA00022676"/>
    </source>
</evidence>
<name>A0A1Y1RNQ1_9MICC</name>
<keyword evidence="2" id="KW-0328">Glycosyltransferase</keyword>
<keyword evidence="3" id="KW-0808">Transferase</keyword>
<dbReference type="Gene3D" id="3.40.50.2000">
    <property type="entry name" value="Glycogen Phosphorylase B"/>
    <property type="match status" value="2"/>
</dbReference>
<dbReference type="Pfam" id="PF00534">
    <property type="entry name" value="Glycos_transf_1"/>
    <property type="match status" value="1"/>
</dbReference>
<feature type="domain" description="Glycosyltransferase subfamily 4-like N-terminal" evidence="5">
    <location>
        <begin position="144"/>
        <end position="322"/>
    </location>
</feature>
<dbReference type="Pfam" id="PF13579">
    <property type="entry name" value="Glyco_trans_4_4"/>
    <property type="match status" value="1"/>
</dbReference>
<dbReference type="RefSeq" id="WP_083092025.1">
    <property type="nucleotide sequence ID" value="NZ_LXWF01000040.1"/>
</dbReference>
<dbReference type="SUPFAM" id="SSF53756">
    <property type="entry name" value="UDP-Glycosyltransferase/glycogen phosphorylase"/>
    <property type="match status" value="1"/>
</dbReference>